<dbReference type="InterPro" id="IPR044237">
    <property type="entry name" value="ATXR2-like"/>
</dbReference>
<dbReference type="PANTHER" id="PTHR47436:SF1">
    <property type="entry name" value="SET DOMAIN-CONTAINING PROTEIN"/>
    <property type="match status" value="1"/>
</dbReference>
<evidence type="ECO:0000256" key="1">
    <source>
        <dbReference type="SAM" id="MobiDB-lite"/>
    </source>
</evidence>
<feature type="domain" description="SET" evidence="2">
    <location>
        <begin position="35"/>
        <end position="349"/>
    </location>
</feature>
<evidence type="ECO:0000259" key="2">
    <source>
        <dbReference type="PROSITE" id="PS50280"/>
    </source>
</evidence>
<sequence length="400" mass="40838">MAAAELTLLPQPDSQQDEEVLAYYAEVLSAAGASGSVKVRLDADGKGKGVFAARDIQEGETIFTECPLVSLQHAENQSSATVCQRCLRFIGAPRADSWVRRVFGSVERQIGHKLHRLVEGLRGAQQGQGRAGGSGPGAGGEGASGSGQPGRIYSHVTPKRIEALRCGAASLPLSDGFPMPPEVPCRRGCGALYCSAACETAAWEHSHCLLCTAPAPAPARASTSGEQPAAAATAGAGEGAAAAATGAEADAGPGPSSAAAGEGGGTADGGGGTAAVEELYGIRVDRRAMAAFAEHARATNEIFLLAAQSCINHSCDPNATAAADSGDRTATLLAQRPIPAGSEVLLSYIDVSLPYKQRQAELRDYGFVCRCGRCAAEAAEARARRQGGGAGKGQKVGRRR</sequence>
<feature type="region of interest" description="Disordered" evidence="1">
    <location>
        <begin position="243"/>
        <end position="270"/>
    </location>
</feature>
<evidence type="ECO:0000313" key="4">
    <source>
        <dbReference type="Proteomes" id="UP000236333"/>
    </source>
</evidence>
<dbReference type="CDD" id="cd20071">
    <property type="entry name" value="SET_SMYD"/>
    <property type="match status" value="1"/>
</dbReference>
<keyword evidence="3" id="KW-0489">Methyltransferase</keyword>
<dbReference type="Gene3D" id="2.170.270.10">
    <property type="entry name" value="SET domain"/>
    <property type="match status" value="2"/>
</dbReference>
<organism evidence="3 4">
    <name type="scientific">Tetrabaena socialis</name>
    <dbReference type="NCBI Taxonomy" id="47790"/>
    <lineage>
        <taxon>Eukaryota</taxon>
        <taxon>Viridiplantae</taxon>
        <taxon>Chlorophyta</taxon>
        <taxon>core chlorophytes</taxon>
        <taxon>Chlorophyceae</taxon>
        <taxon>CS clade</taxon>
        <taxon>Chlamydomonadales</taxon>
        <taxon>Tetrabaenaceae</taxon>
        <taxon>Tetrabaena</taxon>
    </lineage>
</organism>
<gene>
    <name evidence="3" type="ORF">TSOC_009701</name>
</gene>
<dbReference type="GO" id="GO:0032259">
    <property type="term" value="P:methylation"/>
    <property type="evidence" value="ECO:0007669"/>
    <property type="project" value="UniProtKB-KW"/>
</dbReference>
<feature type="compositionally biased region" description="Gly residues" evidence="1">
    <location>
        <begin position="261"/>
        <end position="270"/>
    </location>
</feature>
<protein>
    <submittedName>
        <fullName evidence="3">Histone-lysine N-methyltransferase ATXR2</fullName>
    </submittedName>
</protein>
<feature type="region of interest" description="Disordered" evidence="1">
    <location>
        <begin position="217"/>
        <end position="236"/>
    </location>
</feature>
<feature type="region of interest" description="Disordered" evidence="1">
    <location>
        <begin position="123"/>
        <end position="152"/>
    </location>
</feature>
<reference evidence="3 4" key="1">
    <citation type="journal article" date="2017" name="Mol. Biol. Evol.">
        <title>The 4-celled Tetrabaena socialis nuclear genome reveals the essential components for genetic control of cell number at the origin of multicellularity in the volvocine lineage.</title>
        <authorList>
            <person name="Featherston J."/>
            <person name="Arakaki Y."/>
            <person name="Hanschen E.R."/>
            <person name="Ferris P.J."/>
            <person name="Michod R.E."/>
            <person name="Olson B.J.S.C."/>
            <person name="Nozaki H."/>
            <person name="Durand P.M."/>
        </authorList>
    </citation>
    <scope>NUCLEOTIDE SEQUENCE [LARGE SCALE GENOMIC DNA]</scope>
    <source>
        <strain evidence="3 4">NIES-571</strain>
    </source>
</reference>
<dbReference type="PANTHER" id="PTHR47436">
    <property type="entry name" value="HISTONE-LYSINE N-METHYLTRANSFERASE ATXR2"/>
    <property type="match status" value="1"/>
</dbReference>
<feature type="compositionally biased region" description="Low complexity" evidence="1">
    <location>
        <begin position="243"/>
        <end position="260"/>
    </location>
</feature>
<dbReference type="PROSITE" id="PS50280">
    <property type="entry name" value="SET"/>
    <property type="match status" value="1"/>
</dbReference>
<dbReference type="Pfam" id="PF00856">
    <property type="entry name" value="SET"/>
    <property type="match status" value="1"/>
</dbReference>
<feature type="compositionally biased region" description="Gly residues" evidence="1">
    <location>
        <begin position="129"/>
        <end position="148"/>
    </location>
</feature>
<dbReference type="InterPro" id="IPR001214">
    <property type="entry name" value="SET_dom"/>
</dbReference>
<evidence type="ECO:0000313" key="3">
    <source>
        <dbReference type="EMBL" id="PNH04170.1"/>
    </source>
</evidence>
<accession>A0A2J7ZV85</accession>
<dbReference type="InterPro" id="IPR046341">
    <property type="entry name" value="SET_dom_sf"/>
</dbReference>
<dbReference type="SUPFAM" id="SSF82199">
    <property type="entry name" value="SET domain"/>
    <property type="match status" value="1"/>
</dbReference>
<dbReference type="AlphaFoldDB" id="A0A2J7ZV85"/>
<dbReference type="SMART" id="SM00317">
    <property type="entry name" value="SET"/>
    <property type="match status" value="1"/>
</dbReference>
<comment type="caution">
    <text evidence="3">The sequence shown here is derived from an EMBL/GenBank/DDBJ whole genome shotgun (WGS) entry which is preliminary data.</text>
</comment>
<dbReference type="EMBL" id="PGGS01000417">
    <property type="protein sequence ID" value="PNH04170.1"/>
    <property type="molecule type" value="Genomic_DNA"/>
</dbReference>
<name>A0A2J7ZV85_9CHLO</name>
<keyword evidence="4" id="KW-1185">Reference proteome</keyword>
<dbReference type="Proteomes" id="UP000236333">
    <property type="component" value="Unassembled WGS sequence"/>
</dbReference>
<proteinExistence type="predicted"/>
<keyword evidence="3" id="KW-0808">Transferase</keyword>
<dbReference type="OrthoDB" id="5945798at2759"/>
<dbReference type="GO" id="GO:0008168">
    <property type="term" value="F:methyltransferase activity"/>
    <property type="evidence" value="ECO:0007669"/>
    <property type="project" value="UniProtKB-KW"/>
</dbReference>